<proteinExistence type="predicted"/>
<keyword evidence="2" id="KW-1185">Reference proteome</keyword>
<dbReference type="EMBL" id="JADLQN010000010">
    <property type="protein sequence ID" value="MBF6358134.1"/>
    <property type="molecule type" value="Genomic_DNA"/>
</dbReference>
<dbReference type="RefSeq" id="WP_195004973.1">
    <property type="nucleotide sequence ID" value="NZ_JADLQN010000010.1"/>
</dbReference>
<comment type="caution">
    <text evidence="1">The sequence shown here is derived from an EMBL/GenBank/DDBJ whole genome shotgun (WGS) entry which is preliminary data.</text>
</comment>
<evidence type="ECO:0000313" key="1">
    <source>
        <dbReference type="EMBL" id="MBF6358134.1"/>
    </source>
</evidence>
<evidence type="ECO:0000313" key="2">
    <source>
        <dbReference type="Proteomes" id="UP000707731"/>
    </source>
</evidence>
<evidence type="ECO:0008006" key="3">
    <source>
        <dbReference type="Google" id="ProtNLM"/>
    </source>
</evidence>
<gene>
    <name evidence="1" type="ORF">IU449_26925</name>
</gene>
<protein>
    <recommendedName>
        <fullName evidence="3">RES domain-containing protein</fullName>
    </recommendedName>
</protein>
<name>A0ABS0DI47_9NOCA</name>
<dbReference type="Proteomes" id="UP000707731">
    <property type="component" value="Unassembled WGS sequence"/>
</dbReference>
<sequence length="170" mass="19623">MTNNPISARLMHYQAQPLTLDRTRVYEQSNPSTFTKPVGFWVSVEGEQDWPAWCTSEDYGFDSLAVAHEVRITDTANIRYITSVSEMDAFGAEFVTPTDFDVRRDRDRRFWGIGWQQVAARYDGIMIAPYQWERRYGAECEWYYTWDCASGCIWNLDAIESVTVVSAVTA</sequence>
<organism evidence="1 2">
    <name type="scientific">Nocardia higoensis</name>
    <dbReference type="NCBI Taxonomy" id="228599"/>
    <lineage>
        <taxon>Bacteria</taxon>
        <taxon>Bacillati</taxon>
        <taxon>Actinomycetota</taxon>
        <taxon>Actinomycetes</taxon>
        <taxon>Mycobacteriales</taxon>
        <taxon>Nocardiaceae</taxon>
        <taxon>Nocardia</taxon>
    </lineage>
</organism>
<reference evidence="1 2" key="1">
    <citation type="submission" date="2020-10" db="EMBL/GenBank/DDBJ databases">
        <title>Identification of Nocardia species via Next-generation sequencing and recognition of intraspecies genetic diversity.</title>
        <authorList>
            <person name="Li P."/>
            <person name="Li P."/>
            <person name="Lu B."/>
        </authorList>
    </citation>
    <scope>NUCLEOTIDE SEQUENCE [LARGE SCALE GENOMIC DNA]</scope>
    <source>
        <strain evidence="1 2">BJ06-0143</strain>
    </source>
</reference>
<accession>A0ABS0DI47</accession>